<keyword evidence="7 8" id="KW-0472">Membrane</keyword>
<evidence type="ECO:0000313" key="9">
    <source>
        <dbReference type="EMBL" id="CDG12581.1"/>
    </source>
</evidence>
<evidence type="ECO:0008006" key="11">
    <source>
        <dbReference type="Google" id="ProtNLM"/>
    </source>
</evidence>
<dbReference type="EMBL" id="HG326223">
    <property type="protein sequence ID" value="CDG12581.1"/>
    <property type="molecule type" value="Genomic_DNA"/>
</dbReference>
<dbReference type="InterPro" id="IPR019689">
    <property type="entry name" value="Toxin_GhoT/OrtT"/>
</dbReference>
<evidence type="ECO:0000256" key="4">
    <source>
        <dbReference type="ARBA" id="ARBA00022519"/>
    </source>
</evidence>
<comment type="similarity">
    <text evidence="2">Belongs to the GhoT/OrtT toxin family.</text>
</comment>
<evidence type="ECO:0000256" key="3">
    <source>
        <dbReference type="ARBA" id="ARBA00022475"/>
    </source>
</evidence>
<proteinExistence type="inferred from homology"/>
<dbReference type="KEGG" id="smac:SMDB11_2004A"/>
<evidence type="ECO:0000256" key="5">
    <source>
        <dbReference type="ARBA" id="ARBA00022692"/>
    </source>
</evidence>
<evidence type="ECO:0000256" key="7">
    <source>
        <dbReference type="ARBA" id="ARBA00023136"/>
    </source>
</evidence>
<dbReference type="Proteomes" id="UP000018979">
    <property type="component" value="Chromosome I"/>
</dbReference>
<keyword evidence="4" id="KW-0997">Cell inner membrane</keyword>
<feature type="transmembrane region" description="Helical" evidence="8">
    <location>
        <begin position="43"/>
        <end position="62"/>
    </location>
</feature>
<evidence type="ECO:0000256" key="1">
    <source>
        <dbReference type="ARBA" id="ARBA00004429"/>
    </source>
</evidence>
<reference evidence="9 10" key="1">
    <citation type="submission" date="2013-06" db="EMBL/GenBank/DDBJ databases">
        <authorList>
            <person name="Aslett M."/>
        </authorList>
    </citation>
    <scope>NUCLEOTIDE SEQUENCE [LARGE SCALE GENOMIC DNA]</scope>
    <source>
        <strain evidence="9 10">Db11</strain>
    </source>
</reference>
<reference evidence="9 10" key="3">
    <citation type="journal article" date="2014" name="Genome Biol. Evol.">
        <title>Genome evolution and plasticity of Serratia marcescens, an important multidrug-resistant nosocomial pathogen.</title>
        <authorList>
            <person name="Iguchi A."/>
            <person name="Nagaya Y."/>
            <person name="Pradel E."/>
            <person name="Ooka T."/>
            <person name="Ogura Y."/>
            <person name="Katsura K."/>
            <person name="Kurokawa K."/>
            <person name="Oshima K."/>
            <person name="Hattori M."/>
            <person name="Parkhill J."/>
            <person name="Sebaihia M."/>
            <person name="Coulthurst S.J."/>
            <person name="Gotoh N."/>
            <person name="Thomson N.R."/>
            <person name="Ewbank J.J."/>
            <person name="Hayashi T."/>
        </authorList>
    </citation>
    <scope>NUCLEOTIDE SEQUENCE [LARGE SCALE GENOMIC DNA]</scope>
    <source>
        <strain evidence="9 10">Db11</strain>
    </source>
</reference>
<keyword evidence="6 8" id="KW-1133">Transmembrane helix</keyword>
<dbReference type="Pfam" id="PF10753">
    <property type="entry name" value="Toxin_GhoT_OrtT"/>
    <property type="match status" value="1"/>
</dbReference>
<dbReference type="AlphaFoldDB" id="A0ABC9IIC5"/>
<evidence type="ECO:0000256" key="6">
    <source>
        <dbReference type="ARBA" id="ARBA00022989"/>
    </source>
</evidence>
<feature type="transmembrane region" description="Helical" evidence="8">
    <location>
        <begin position="12"/>
        <end position="31"/>
    </location>
</feature>
<gene>
    <name evidence="9" type="ORF">SMDB11_2004A</name>
</gene>
<reference evidence="10" key="2">
    <citation type="submission" date="2013-11" db="EMBL/GenBank/DDBJ databases">
        <title>Genome sequences of clinical and environmental isolates of Serratia marcescens.</title>
        <authorList>
            <person name="Iguchi A."/>
            <person name="Komatsu H."/>
            <person name="Nagaya Y."/>
            <person name="Ogura Y."/>
            <person name="Katsura K."/>
            <person name="Kurokawa K."/>
            <person name="Ooka T."/>
            <person name="Hattori M."/>
            <person name="Gotoh N."/>
            <person name="Thomson N."/>
            <person name="Hayashi T."/>
        </authorList>
    </citation>
    <scope>NUCLEOTIDE SEQUENCE [LARGE SCALE GENOMIC DNA]</scope>
    <source>
        <strain evidence="10">Db11</strain>
    </source>
</reference>
<evidence type="ECO:0000256" key="8">
    <source>
        <dbReference type="SAM" id="Phobius"/>
    </source>
</evidence>
<sequence length="63" mass="7054">MGSGFMSPLWVATQYCYFIGLLVSMVFTYLVSRDTVKIRCISAVTIGLTWPLSLPVVLLFSLF</sequence>
<name>A0ABC9IIC5_SERMA</name>
<organism evidence="9 10">
    <name type="scientific">Serratia marcescens subsp. marcescens Db11</name>
    <dbReference type="NCBI Taxonomy" id="273526"/>
    <lineage>
        <taxon>Bacteria</taxon>
        <taxon>Pseudomonadati</taxon>
        <taxon>Pseudomonadota</taxon>
        <taxon>Gammaproteobacteria</taxon>
        <taxon>Enterobacterales</taxon>
        <taxon>Yersiniaceae</taxon>
        <taxon>Serratia</taxon>
    </lineage>
</organism>
<evidence type="ECO:0000313" key="10">
    <source>
        <dbReference type="Proteomes" id="UP000018979"/>
    </source>
</evidence>
<evidence type="ECO:0000256" key="2">
    <source>
        <dbReference type="ARBA" id="ARBA00010408"/>
    </source>
</evidence>
<protein>
    <recommendedName>
        <fullName evidence="11">GhoT/OrtT family toxin</fullName>
    </recommendedName>
</protein>
<keyword evidence="5 8" id="KW-0812">Transmembrane</keyword>
<comment type="subcellular location">
    <subcellularLocation>
        <location evidence="1">Cell inner membrane</location>
        <topology evidence="1">Multi-pass membrane protein</topology>
    </subcellularLocation>
</comment>
<keyword evidence="3" id="KW-1003">Cell membrane</keyword>
<dbReference type="GO" id="GO:0005886">
    <property type="term" value="C:plasma membrane"/>
    <property type="evidence" value="ECO:0007669"/>
    <property type="project" value="UniProtKB-SubCell"/>
</dbReference>
<accession>A0ABC9IIC5</accession>